<dbReference type="PANTHER" id="PTHR47959:SF13">
    <property type="entry name" value="ATP-DEPENDENT RNA HELICASE RHLE"/>
    <property type="match status" value="1"/>
</dbReference>
<evidence type="ECO:0000259" key="13">
    <source>
        <dbReference type="PROSITE" id="PS51192"/>
    </source>
</evidence>
<evidence type="ECO:0000259" key="15">
    <source>
        <dbReference type="PROSITE" id="PS51195"/>
    </source>
</evidence>
<dbReference type="GO" id="GO:0016787">
    <property type="term" value="F:hydrolase activity"/>
    <property type="evidence" value="ECO:0007669"/>
    <property type="project" value="UniProtKB-KW"/>
</dbReference>
<evidence type="ECO:0000313" key="16">
    <source>
        <dbReference type="EMBL" id="RRJ85313.1"/>
    </source>
</evidence>
<feature type="compositionally biased region" description="Low complexity" evidence="12">
    <location>
        <begin position="431"/>
        <end position="452"/>
    </location>
</feature>
<evidence type="ECO:0000256" key="9">
    <source>
        <dbReference type="ARBA" id="ARBA00074363"/>
    </source>
</evidence>
<evidence type="ECO:0000256" key="6">
    <source>
        <dbReference type="ARBA" id="ARBA00022840"/>
    </source>
</evidence>
<keyword evidence="3 11" id="KW-0547">Nucleotide-binding</keyword>
<dbReference type="GO" id="GO:0003676">
    <property type="term" value="F:nucleic acid binding"/>
    <property type="evidence" value="ECO:0007669"/>
    <property type="project" value="InterPro"/>
</dbReference>
<evidence type="ECO:0000256" key="10">
    <source>
        <dbReference type="PROSITE-ProRule" id="PRU00552"/>
    </source>
</evidence>
<dbReference type="SMART" id="SM00490">
    <property type="entry name" value="HELICc"/>
    <property type="match status" value="1"/>
</dbReference>
<dbReference type="InterPro" id="IPR044742">
    <property type="entry name" value="DEAD/DEAH_RhlB"/>
</dbReference>
<dbReference type="Pfam" id="PF00270">
    <property type="entry name" value="DEAD"/>
    <property type="match status" value="1"/>
</dbReference>
<dbReference type="InterPro" id="IPR050079">
    <property type="entry name" value="DEAD_box_RNA_helicase"/>
</dbReference>
<dbReference type="CDD" id="cd00268">
    <property type="entry name" value="DEADc"/>
    <property type="match status" value="1"/>
</dbReference>
<dbReference type="InterPro" id="IPR014001">
    <property type="entry name" value="Helicase_ATP-bd"/>
</dbReference>
<dbReference type="SMART" id="SM00487">
    <property type="entry name" value="DEXDc"/>
    <property type="match status" value="1"/>
</dbReference>
<dbReference type="GO" id="GO:0005829">
    <property type="term" value="C:cytosol"/>
    <property type="evidence" value="ECO:0007669"/>
    <property type="project" value="TreeGrafter"/>
</dbReference>
<keyword evidence="17" id="KW-1185">Reference proteome</keyword>
<feature type="domain" description="Helicase C-terminal" evidence="14">
    <location>
        <begin position="217"/>
        <end position="379"/>
    </location>
</feature>
<dbReference type="InterPro" id="IPR014014">
    <property type="entry name" value="RNA_helicase_DEAD_Q_motif"/>
</dbReference>
<gene>
    <name evidence="16" type="ORF">D0544_09705</name>
</gene>
<keyword evidence="5 11" id="KW-0347">Helicase</keyword>
<evidence type="ECO:0000256" key="5">
    <source>
        <dbReference type="ARBA" id="ARBA00022806"/>
    </source>
</evidence>
<evidence type="ECO:0000256" key="11">
    <source>
        <dbReference type="RuleBase" id="RU000492"/>
    </source>
</evidence>
<evidence type="ECO:0000313" key="17">
    <source>
        <dbReference type="Proteomes" id="UP000280792"/>
    </source>
</evidence>
<reference evidence="16 17" key="2">
    <citation type="submission" date="2018-12" db="EMBL/GenBank/DDBJ databases">
        <title>Simiduia agarivorans gen. nov., sp. nov., a marine, agarolytic bacterium isolated from shallow coastal water from Keelung, Taiwan.</title>
        <authorList>
            <person name="Shieh W.Y."/>
        </authorList>
    </citation>
    <scope>NUCLEOTIDE SEQUENCE [LARGE SCALE GENOMIC DNA]</scope>
    <source>
        <strain evidence="16 17">GTF-13</strain>
    </source>
</reference>
<dbReference type="PROSITE" id="PS51195">
    <property type="entry name" value="Q_MOTIF"/>
    <property type="match status" value="1"/>
</dbReference>
<dbReference type="InterPro" id="IPR027417">
    <property type="entry name" value="P-loop_NTPase"/>
</dbReference>
<evidence type="ECO:0000256" key="12">
    <source>
        <dbReference type="SAM" id="MobiDB-lite"/>
    </source>
</evidence>
<dbReference type="AlphaFoldDB" id="A0A3P3VX94"/>
<evidence type="ECO:0000256" key="4">
    <source>
        <dbReference type="ARBA" id="ARBA00022801"/>
    </source>
</evidence>
<dbReference type="InterPro" id="IPR000629">
    <property type="entry name" value="RNA-helicase_DEAD-box_CS"/>
</dbReference>
<keyword evidence="6 11" id="KW-0067">ATP-binding</keyword>
<dbReference type="Proteomes" id="UP000280792">
    <property type="component" value="Unassembled WGS sequence"/>
</dbReference>
<dbReference type="CDD" id="cd18787">
    <property type="entry name" value="SF2_C_DEAD"/>
    <property type="match status" value="1"/>
</dbReference>
<keyword evidence="2" id="KW-0963">Cytoplasm</keyword>
<dbReference type="GO" id="GO:0005524">
    <property type="term" value="F:ATP binding"/>
    <property type="evidence" value="ECO:0007669"/>
    <property type="project" value="UniProtKB-KW"/>
</dbReference>
<dbReference type="GO" id="GO:0042255">
    <property type="term" value="P:ribosome assembly"/>
    <property type="evidence" value="ECO:0007669"/>
    <property type="project" value="UniProtKB-ARBA"/>
</dbReference>
<feature type="domain" description="Helicase ATP-binding" evidence="13">
    <location>
        <begin position="33"/>
        <end position="206"/>
    </location>
</feature>
<protein>
    <recommendedName>
        <fullName evidence="9">DEAD-box ATP-dependent RNA helicase RhpA</fullName>
        <ecNumber evidence="1">3.6.4.13</ecNumber>
    </recommendedName>
</protein>
<dbReference type="InterPro" id="IPR011545">
    <property type="entry name" value="DEAD/DEAH_box_helicase_dom"/>
</dbReference>
<dbReference type="RefSeq" id="WP_125015739.1">
    <property type="nucleotide sequence ID" value="NZ_QWEZ01000001.1"/>
</dbReference>
<reference evidence="16 17" key="1">
    <citation type="submission" date="2018-08" db="EMBL/GenBank/DDBJ databases">
        <authorList>
            <person name="Khan S.A."/>
        </authorList>
    </citation>
    <scope>NUCLEOTIDE SEQUENCE [LARGE SCALE GENOMIC DNA]</scope>
    <source>
        <strain evidence="16 17">GTF-13</strain>
    </source>
</reference>
<dbReference type="SUPFAM" id="SSF52540">
    <property type="entry name" value="P-loop containing nucleoside triphosphate hydrolases"/>
    <property type="match status" value="1"/>
</dbReference>
<accession>A0A3P3VX94</accession>
<sequence length="483" mass="51723">MNAFTSLGLSGPLVEALNDQGYQTPTPVQRKAIPPILRGRDLLAAAQTGTGKTAGFALPILQRLAETTPARAGVRALVLAPTRELAAQVAERVAAYGNHLSLRSTVVYGGVDMAPQVAQLQQGVDILVATPGRLLDLLHKGALTLESVETLVLDEADRMLDLGFIDAVQRIIAQLPARRQNLLFSATFAPAVMELANGLLVDPVRVEVSPANSAAELVQQSVYEVDWEDKPDTVRYLIEEGRWSRALVFIRTKKSADDLVDYLRQEGIAAAAIHSNKSQILRTRTLDAFKRGEVQVLVATDIAARGLDIAELPLVINYDLPRVAQDYVHRIGRSGRAGAEGRAMTLFSRSERKWLEGIEQLLKRPLSPEPLPFYEDGVEQPLDLSTASHLGMADSGAIKTVVKKSFKQKRNAPRKPGAATARVATRKPRTASGAGRKAAAKASPGGAAKPARGSGGKAASGAKAEPKGGSRAKKLRPSPWGHS</sequence>
<dbReference type="EC" id="3.6.4.13" evidence="1"/>
<feature type="region of interest" description="Disordered" evidence="12">
    <location>
        <begin position="405"/>
        <end position="483"/>
    </location>
</feature>
<evidence type="ECO:0000256" key="1">
    <source>
        <dbReference type="ARBA" id="ARBA00012552"/>
    </source>
</evidence>
<dbReference type="Gene3D" id="3.40.50.300">
    <property type="entry name" value="P-loop containing nucleotide triphosphate hydrolases"/>
    <property type="match status" value="2"/>
</dbReference>
<dbReference type="PROSITE" id="PS00039">
    <property type="entry name" value="DEAD_ATP_HELICASE"/>
    <property type="match status" value="1"/>
</dbReference>
<dbReference type="Pfam" id="PF00271">
    <property type="entry name" value="Helicase_C"/>
    <property type="match status" value="1"/>
</dbReference>
<evidence type="ECO:0000256" key="8">
    <source>
        <dbReference type="ARBA" id="ARBA00047984"/>
    </source>
</evidence>
<evidence type="ECO:0000256" key="3">
    <source>
        <dbReference type="ARBA" id="ARBA00022741"/>
    </source>
</evidence>
<comment type="caution">
    <text evidence="16">The sequence shown here is derived from an EMBL/GenBank/DDBJ whole genome shotgun (WGS) entry which is preliminary data.</text>
</comment>
<feature type="short sequence motif" description="Q motif" evidence="10">
    <location>
        <begin position="2"/>
        <end position="30"/>
    </location>
</feature>
<dbReference type="FunFam" id="3.40.50.300:FF:000108">
    <property type="entry name" value="ATP-dependent RNA helicase RhlE"/>
    <property type="match status" value="1"/>
</dbReference>
<comment type="catalytic activity">
    <reaction evidence="8">
        <text>ATP + H2O = ADP + phosphate + H(+)</text>
        <dbReference type="Rhea" id="RHEA:13065"/>
        <dbReference type="ChEBI" id="CHEBI:15377"/>
        <dbReference type="ChEBI" id="CHEBI:15378"/>
        <dbReference type="ChEBI" id="CHEBI:30616"/>
        <dbReference type="ChEBI" id="CHEBI:43474"/>
        <dbReference type="ChEBI" id="CHEBI:456216"/>
        <dbReference type="EC" id="3.6.4.13"/>
    </reaction>
</comment>
<keyword evidence="4 11" id="KW-0378">Hydrolase</keyword>
<dbReference type="PANTHER" id="PTHR47959">
    <property type="entry name" value="ATP-DEPENDENT RNA HELICASE RHLE-RELATED"/>
    <property type="match status" value="1"/>
</dbReference>
<dbReference type="EMBL" id="QWEZ01000001">
    <property type="protein sequence ID" value="RRJ85313.1"/>
    <property type="molecule type" value="Genomic_DNA"/>
</dbReference>
<dbReference type="GO" id="GO:0009266">
    <property type="term" value="P:response to temperature stimulus"/>
    <property type="evidence" value="ECO:0007669"/>
    <property type="project" value="UniProtKB-ARBA"/>
</dbReference>
<proteinExistence type="inferred from homology"/>
<dbReference type="PROSITE" id="PS51194">
    <property type="entry name" value="HELICASE_CTER"/>
    <property type="match status" value="1"/>
</dbReference>
<feature type="domain" description="DEAD-box RNA helicase Q" evidence="15">
    <location>
        <begin position="2"/>
        <end position="30"/>
    </location>
</feature>
<evidence type="ECO:0000256" key="7">
    <source>
        <dbReference type="ARBA" id="ARBA00038437"/>
    </source>
</evidence>
<comment type="similarity">
    <text evidence="7 11">Belongs to the DEAD box helicase family.</text>
</comment>
<dbReference type="GO" id="GO:0003724">
    <property type="term" value="F:RNA helicase activity"/>
    <property type="evidence" value="ECO:0007669"/>
    <property type="project" value="UniProtKB-EC"/>
</dbReference>
<evidence type="ECO:0000259" key="14">
    <source>
        <dbReference type="PROSITE" id="PS51194"/>
    </source>
</evidence>
<evidence type="ECO:0000256" key="2">
    <source>
        <dbReference type="ARBA" id="ARBA00022490"/>
    </source>
</evidence>
<name>A0A3P3VX94_9GAMM</name>
<dbReference type="InterPro" id="IPR001650">
    <property type="entry name" value="Helicase_C-like"/>
</dbReference>
<feature type="compositionally biased region" description="Low complexity" evidence="12">
    <location>
        <begin position="459"/>
        <end position="469"/>
    </location>
</feature>
<organism evidence="16 17">
    <name type="scientific">Aestuariirhabdus litorea</name>
    <dbReference type="NCBI Taxonomy" id="2528527"/>
    <lineage>
        <taxon>Bacteria</taxon>
        <taxon>Pseudomonadati</taxon>
        <taxon>Pseudomonadota</taxon>
        <taxon>Gammaproteobacteria</taxon>
        <taxon>Oceanospirillales</taxon>
        <taxon>Aestuariirhabdaceae</taxon>
        <taxon>Aestuariirhabdus</taxon>
    </lineage>
</organism>
<dbReference type="PROSITE" id="PS51192">
    <property type="entry name" value="HELICASE_ATP_BIND_1"/>
    <property type="match status" value="1"/>
</dbReference>